<evidence type="ECO:0000313" key="3">
    <source>
        <dbReference type="Proteomes" id="UP000605992"/>
    </source>
</evidence>
<accession>A0A8J3Y195</accession>
<sequence length="99" mass="11021">METGIRIAIMGAGSGCVSGEKRLDGLVHDALRFRWGHLESGHEEAWPEHDVVDHAEELPSKAGRATCTRPPDRSETRSQIRRRASWSAPPLLRGTIHPY</sequence>
<dbReference type="Proteomes" id="UP000605992">
    <property type="component" value="Unassembled WGS sequence"/>
</dbReference>
<gene>
    <name evidence="2" type="ORF">Pth03_74070</name>
</gene>
<name>A0A8J3Y195_9ACTN</name>
<dbReference type="EMBL" id="BOOR01000076">
    <property type="protein sequence ID" value="GII59018.1"/>
    <property type="molecule type" value="Genomic_DNA"/>
</dbReference>
<evidence type="ECO:0000313" key="2">
    <source>
        <dbReference type="EMBL" id="GII59018.1"/>
    </source>
</evidence>
<dbReference type="AlphaFoldDB" id="A0A8J3Y195"/>
<evidence type="ECO:0000256" key="1">
    <source>
        <dbReference type="SAM" id="MobiDB-lite"/>
    </source>
</evidence>
<reference evidence="2" key="1">
    <citation type="submission" date="2021-01" db="EMBL/GenBank/DDBJ databases">
        <title>Whole genome shotgun sequence of Planotetraspora thailandica NBRC 104271.</title>
        <authorList>
            <person name="Komaki H."/>
            <person name="Tamura T."/>
        </authorList>
    </citation>
    <scope>NUCLEOTIDE SEQUENCE</scope>
    <source>
        <strain evidence="2">NBRC 104271</strain>
    </source>
</reference>
<proteinExistence type="predicted"/>
<comment type="caution">
    <text evidence="2">The sequence shown here is derived from an EMBL/GenBank/DDBJ whole genome shotgun (WGS) entry which is preliminary data.</text>
</comment>
<keyword evidence="3" id="KW-1185">Reference proteome</keyword>
<feature type="region of interest" description="Disordered" evidence="1">
    <location>
        <begin position="54"/>
        <end position="99"/>
    </location>
</feature>
<protein>
    <submittedName>
        <fullName evidence="2">Uncharacterized protein</fullName>
    </submittedName>
</protein>
<organism evidence="2 3">
    <name type="scientific">Planotetraspora thailandica</name>
    <dbReference type="NCBI Taxonomy" id="487172"/>
    <lineage>
        <taxon>Bacteria</taxon>
        <taxon>Bacillati</taxon>
        <taxon>Actinomycetota</taxon>
        <taxon>Actinomycetes</taxon>
        <taxon>Streptosporangiales</taxon>
        <taxon>Streptosporangiaceae</taxon>
        <taxon>Planotetraspora</taxon>
    </lineage>
</organism>